<keyword evidence="4 7" id="KW-0472">Membrane</keyword>
<proteinExistence type="inferred from homology"/>
<protein>
    <recommendedName>
        <fullName evidence="8">Rhodopsin domain-containing protein</fullName>
    </recommendedName>
</protein>
<evidence type="ECO:0000256" key="3">
    <source>
        <dbReference type="ARBA" id="ARBA00022989"/>
    </source>
</evidence>
<dbReference type="EMBL" id="JAGMUV010000006">
    <property type="protein sequence ID" value="KAH7153434.1"/>
    <property type="molecule type" value="Genomic_DNA"/>
</dbReference>
<name>A0A9P9JC73_9HYPO</name>
<evidence type="ECO:0000256" key="7">
    <source>
        <dbReference type="SAM" id="Phobius"/>
    </source>
</evidence>
<keyword evidence="3 7" id="KW-1133">Transmembrane helix</keyword>
<evidence type="ECO:0000256" key="6">
    <source>
        <dbReference type="SAM" id="MobiDB-lite"/>
    </source>
</evidence>
<evidence type="ECO:0000259" key="8">
    <source>
        <dbReference type="Pfam" id="PF20684"/>
    </source>
</evidence>
<feature type="transmembrane region" description="Helical" evidence="7">
    <location>
        <begin position="187"/>
        <end position="212"/>
    </location>
</feature>
<dbReference type="InterPro" id="IPR052337">
    <property type="entry name" value="SAT4-like"/>
</dbReference>
<keyword evidence="2 7" id="KW-0812">Transmembrane</keyword>
<dbReference type="PANTHER" id="PTHR33048:SF163">
    <property type="entry name" value="INTEGRAL MEMBRANE PROTEIN (AFU_ORTHOLOGUE AFUA_8G05510)"/>
    <property type="match status" value="1"/>
</dbReference>
<dbReference type="OrthoDB" id="5329176at2759"/>
<gene>
    <name evidence="9" type="ORF">EDB81DRAFT_791400</name>
</gene>
<feature type="domain" description="Rhodopsin" evidence="8">
    <location>
        <begin position="46"/>
        <end position="290"/>
    </location>
</feature>
<feature type="transmembrane region" description="Helical" evidence="7">
    <location>
        <begin position="141"/>
        <end position="167"/>
    </location>
</feature>
<comment type="similarity">
    <text evidence="5">Belongs to the SAT4 family.</text>
</comment>
<comment type="subcellular location">
    <subcellularLocation>
        <location evidence="1">Membrane</location>
        <topology evidence="1">Multi-pass membrane protein</topology>
    </subcellularLocation>
</comment>
<evidence type="ECO:0000313" key="9">
    <source>
        <dbReference type="EMBL" id="KAH7153434.1"/>
    </source>
</evidence>
<evidence type="ECO:0000256" key="1">
    <source>
        <dbReference type="ARBA" id="ARBA00004141"/>
    </source>
</evidence>
<feature type="compositionally biased region" description="Basic and acidic residues" evidence="6">
    <location>
        <begin position="364"/>
        <end position="377"/>
    </location>
</feature>
<dbReference type="PANTHER" id="PTHR33048">
    <property type="entry name" value="PTH11-LIKE INTEGRAL MEMBRANE PROTEIN (AFU_ORTHOLOGUE AFUA_5G11245)"/>
    <property type="match status" value="1"/>
</dbReference>
<feature type="transmembrane region" description="Helical" evidence="7">
    <location>
        <begin position="31"/>
        <end position="50"/>
    </location>
</feature>
<feature type="transmembrane region" description="Helical" evidence="7">
    <location>
        <begin position="103"/>
        <end position="129"/>
    </location>
</feature>
<feature type="region of interest" description="Disordered" evidence="6">
    <location>
        <begin position="357"/>
        <end position="378"/>
    </location>
</feature>
<sequence length="398" mass="44152">MVTVDPIIVAAFGEPPDGLDLEEKLVENQNVAVSVAFGLAVAAVALRLYVRRFKGGARLWLDDYAIVLSTFCCGATVAVTALAGEHGAGEHIWVSKLPRVAKLLKVIYAQGFVYGLAVTTTKISVLLLYRRLLYSNASPTSIFSILFWVALFLAITYPIILWVTLITACRPISYFWTQYSGAEGSCINIKLFFLTLGIINMLNDVVILLVPIPRILELQLSRRVKASTIGIMMLGGFVCIASIVRIYYLHQFFEQLDSTWWIGPTLAWSSIEPSVGIISACLPTFAPLFRFNHSNRSHSNPYYTRDKTEASRRETLVASNMRSPRFGISSPSRNNTTHHVVEEDEVELTCKVGCGDTISSQGQDSKRNSADERERGIVVHTHVSVVSSERKESLNVEK</sequence>
<keyword evidence="10" id="KW-1185">Reference proteome</keyword>
<reference evidence="9" key="1">
    <citation type="journal article" date="2021" name="Nat. Commun.">
        <title>Genetic determinants of endophytism in the Arabidopsis root mycobiome.</title>
        <authorList>
            <person name="Mesny F."/>
            <person name="Miyauchi S."/>
            <person name="Thiergart T."/>
            <person name="Pickel B."/>
            <person name="Atanasova L."/>
            <person name="Karlsson M."/>
            <person name="Huettel B."/>
            <person name="Barry K.W."/>
            <person name="Haridas S."/>
            <person name="Chen C."/>
            <person name="Bauer D."/>
            <person name="Andreopoulos W."/>
            <person name="Pangilinan J."/>
            <person name="LaButti K."/>
            <person name="Riley R."/>
            <person name="Lipzen A."/>
            <person name="Clum A."/>
            <person name="Drula E."/>
            <person name="Henrissat B."/>
            <person name="Kohler A."/>
            <person name="Grigoriev I.V."/>
            <person name="Martin F.M."/>
            <person name="Hacquard S."/>
        </authorList>
    </citation>
    <scope>NUCLEOTIDE SEQUENCE</scope>
    <source>
        <strain evidence="9">MPI-CAGE-AT-0147</strain>
    </source>
</reference>
<accession>A0A9P9JC73</accession>
<feature type="transmembrane region" description="Helical" evidence="7">
    <location>
        <begin position="62"/>
        <end position="83"/>
    </location>
</feature>
<dbReference type="Pfam" id="PF20684">
    <property type="entry name" value="Fung_rhodopsin"/>
    <property type="match status" value="1"/>
</dbReference>
<feature type="transmembrane region" description="Helical" evidence="7">
    <location>
        <begin position="224"/>
        <end position="248"/>
    </location>
</feature>
<dbReference type="GO" id="GO:0016020">
    <property type="term" value="C:membrane"/>
    <property type="evidence" value="ECO:0007669"/>
    <property type="project" value="UniProtKB-SubCell"/>
</dbReference>
<evidence type="ECO:0000313" key="10">
    <source>
        <dbReference type="Proteomes" id="UP000738349"/>
    </source>
</evidence>
<organism evidence="9 10">
    <name type="scientific">Dactylonectria macrodidyma</name>
    <dbReference type="NCBI Taxonomy" id="307937"/>
    <lineage>
        <taxon>Eukaryota</taxon>
        <taxon>Fungi</taxon>
        <taxon>Dikarya</taxon>
        <taxon>Ascomycota</taxon>
        <taxon>Pezizomycotina</taxon>
        <taxon>Sordariomycetes</taxon>
        <taxon>Hypocreomycetidae</taxon>
        <taxon>Hypocreales</taxon>
        <taxon>Nectriaceae</taxon>
        <taxon>Dactylonectria</taxon>
    </lineage>
</organism>
<evidence type="ECO:0000256" key="4">
    <source>
        <dbReference type="ARBA" id="ARBA00023136"/>
    </source>
</evidence>
<comment type="caution">
    <text evidence="9">The sequence shown here is derived from an EMBL/GenBank/DDBJ whole genome shotgun (WGS) entry which is preliminary data.</text>
</comment>
<evidence type="ECO:0000256" key="5">
    <source>
        <dbReference type="ARBA" id="ARBA00038359"/>
    </source>
</evidence>
<dbReference type="Proteomes" id="UP000738349">
    <property type="component" value="Unassembled WGS sequence"/>
</dbReference>
<evidence type="ECO:0000256" key="2">
    <source>
        <dbReference type="ARBA" id="ARBA00022692"/>
    </source>
</evidence>
<dbReference type="InterPro" id="IPR049326">
    <property type="entry name" value="Rhodopsin_dom_fungi"/>
</dbReference>
<dbReference type="AlphaFoldDB" id="A0A9P9JC73"/>